<dbReference type="Pfam" id="PF14223">
    <property type="entry name" value="Retrotran_gag_2"/>
    <property type="match status" value="1"/>
</dbReference>
<proteinExistence type="predicted"/>
<evidence type="ECO:0000313" key="1">
    <source>
        <dbReference type="EMBL" id="KAK3025999.1"/>
    </source>
</evidence>
<reference evidence="1" key="1">
    <citation type="submission" date="2022-12" db="EMBL/GenBank/DDBJ databases">
        <title>Draft genome assemblies for two species of Escallonia (Escalloniales).</title>
        <authorList>
            <person name="Chanderbali A."/>
            <person name="Dervinis C."/>
            <person name="Anghel I."/>
            <person name="Soltis D."/>
            <person name="Soltis P."/>
            <person name="Zapata F."/>
        </authorList>
    </citation>
    <scope>NUCLEOTIDE SEQUENCE</scope>
    <source>
        <strain evidence="1">UCBG64.0493</strain>
        <tissue evidence="1">Leaf</tissue>
    </source>
</reference>
<protein>
    <submittedName>
        <fullName evidence="1">Uncharacterized protein</fullName>
    </submittedName>
</protein>
<accession>A0AA88WGW2</accession>
<comment type="caution">
    <text evidence="1">The sequence shown here is derived from an EMBL/GenBank/DDBJ whole genome shotgun (WGS) entry which is preliminary data.</text>
</comment>
<gene>
    <name evidence="1" type="ORF">RJ639_042156</name>
</gene>
<sequence>MRMSKNGSVVDFLNNFNSVINQLEFIGISFEDEMKALSFLRLLPDSWNKLVTTVSNSIVFRTLTLNDIVNYVMNDEMQIKAIGDSTSSNAALFVESRALVENEMGNKITRLKSENGGEYRDGGFKAYCSNKAAADTTVYTIDRSPASALNGGILEEEWSDDMLVASSSKERINELKKKLASAFFMMDLGRYIKKVLRRSNLHTSKPMTTPLAAHFKLSKELSPKIWEDEEYMAHVPYSSTLGSLMYAMISTRSDIAHTVGVVSRFLTNPGNEHWQSVKWILRYLTEHLGSVHVLRVITWMYKAM</sequence>
<organism evidence="1 2">
    <name type="scientific">Escallonia herrerae</name>
    <dbReference type="NCBI Taxonomy" id="1293975"/>
    <lineage>
        <taxon>Eukaryota</taxon>
        <taxon>Viridiplantae</taxon>
        <taxon>Streptophyta</taxon>
        <taxon>Embryophyta</taxon>
        <taxon>Tracheophyta</taxon>
        <taxon>Spermatophyta</taxon>
        <taxon>Magnoliopsida</taxon>
        <taxon>eudicotyledons</taxon>
        <taxon>Gunneridae</taxon>
        <taxon>Pentapetalae</taxon>
        <taxon>asterids</taxon>
        <taxon>campanulids</taxon>
        <taxon>Escalloniales</taxon>
        <taxon>Escalloniaceae</taxon>
        <taxon>Escallonia</taxon>
    </lineage>
</organism>
<dbReference type="PANTHER" id="PTHR11439">
    <property type="entry name" value="GAG-POL-RELATED RETROTRANSPOSON"/>
    <property type="match status" value="1"/>
</dbReference>
<name>A0AA88WGW2_9ASTE</name>
<dbReference type="EMBL" id="JAVXUP010000520">
    <property type="protein sequence ID" value="KAK3025999.1"/>
    <property type="molecule type" value="Genomic_DNA"/>
</dbReference>
<keyword evidence="2" id="KW-1185">Reference proteome</keyword>
<dbReference type="AlphaFoldDB" id="A0AA88WGW2"/>
<evidence type="ECO:0000313" key="2">
    <source>
        <dbReference type="Proteomes" id="UP001188597"/>
    </source>
</evidence>
<dbReference type="PANTHER" id="PTHR11439:SF467">
    <property type="entry name" value="INTEGRASE CATALYTIC DOMAIN-CONTAINING PROTEIN"/>
    <property type="match status" value="1"/>
</dbReference>
<dbReference type="Proteomes" id="UP001188597">
    <property type="component" value="Unassembled WGS sequence"/>
</dbReference>